<sequence>MGQVFKTTEIELAEHILGDSYGGGIRIDADRGDTRLRLDLTPITPGVRLDQINLGLDFGLRANPLGVVVICHVRAGSVVYPGGCHERGYGPGDAFIPVPHDHAYTAVCQGTDFTTAVLDPDLPGRIAETAPGRTPAPVRFTSDVPVSPQAARIWGRTHAFVRATFTDLRAEAYPLIADGAARLLVATALAVFPNNRLTDPTIEDRHDANPVALRRAIAFIDDNAHRTITVADIAASAFVTVRAIQLAFRSHLNTTPMAYLRRVRLEAVHQALRAADPATTSVIEVAMRWGFSNQSRFVATYRAAYGISPAATLRRH</sequence>
<dbReference type="SUPFAM" id="SSF46689">
    <property type="entry name" value="Homeodomain-like"/>
    <property type="match status" value="2"/>
</dbReference>
<evidence type="ECO:0000256" key="2">
    <source>
        <dbReference type="ARBA" id="ARBA00023125"/>
    </source>
</evidence>
<reference evidence="5" key="1">
    <citation type="submission" date="2021-01" db="EMBL/GenBank/DDBJ databases">
        <title>Whole genome shotgun sequence of Actinoplanes rishiriensis NBRC 108556.</title>
        <authorList>
            <person name="Komaki H."/>
            <person name="Tamura T."/>
        </authorList>
    </citation>
    <scope>NUCLEOTIDE SEQUENCE</scope>
    <source>
        <strain evidence="5">NBRC 108556</strain>
    </source>
</reference>
<dbReference type="PROSITE" id="PS01124">
    <property type="entry name" value="HTH_ARAC_FAMILY_2"/>
    <property type="match status" value="1"/>
</dbReference>
<dbReference type="AlphaFoldDB" id="A0A919K7C9"/>
<feature type="domain" description="HTH araC/xylS-type" evidence="4">
    <location>
        <begin position="214"/>
        <end position="315"/>
    </location>
</feature>
<evidence type="ECO:0000256" key="1">
    <source>
        <dbReference type="ARBA" id="ARBA00023015"/>
    </source>
</evidence>
<keyword evidence="2" id="KW-0238">DNA-binding</keyword>
<dbReference type="PROSITE" id="PS00041">
    <property type="entry name" value="HTH_ARAC_FAMILY_1"/>
    <property type="match status" value="1"/>
</dbReference>
<dbReference type="InterPro" id="IPR018060">
    <property type="entry name" value="HTH_AraC"/>
</dbReference>
<dbReference type="InterPro" id="IPR009057">
    <property type="entry name" value="Homeodomain-like_sf"/>
</dbReference>
<evidence type="ECO:0000259" key="4">
    <source>
        <dbReference type="PROSITE" id="PS01124"/>
    </source>
</evidence>
<keyword evidence="3" id="KW-0804">Transcription</keyword>
<dbReference type="InterPro" id="IPR018062">
    <property type="entry name" value="HTH_AraC-typ_CS"/>
</dbReference>
<evidence type="ECO:0000256" key="3">
    <source>
        <dbReference type="ARBA" id="ARBA00023163"/>
    </source>
</evidence>
<dbReference type="Pfam" id="PF12833">
    <property type="entry name" value="HTH_18"/>
    <property type="match status" value="1"/>
</dbReference>
<keyword evidence="6" id="KW-1185">Reference proteome</keyword>
<dbReference type="Gene3D" id="1.10.10.60">
    <property type="entry name" value="Homeodomain-like"/>
    <property type="match status" value="1"/>
</dbReference>
<dbReference type="GO" id="GO:0003700">
    <property type="term" value="F:DNA-binding transcription factor activity"/>
    <property type="evidence" value="ECO:0007669"/>
    <property type="project" value="InterPro"/>
</dbReference>
<proteinExistence type="predicted"/>
<accession>A0A919K7C9</accession>
<protein>
    <recommendedName>
        <fullName evidence="4">HTH araC/xylS-type domain-containing protein</fullName>
    </recommendedName>
</protein>
<keyword evidence="1" id="KW-0805">Transcription regulation</keyword>
<evidence type="ECO:0000313" key="5">
    <source>
        <dbReference type="EMBL" id="GIF00713.1"/>
    </source>
</evidence>
<dbReference type="Proteomes" id="UP000636960">
    <property type="component" value="Unassembled WGS sequence"/>
</dbReference>
<evidence type="ECO:0000313" key="6">
    <source>
        <dbReference type="Proteomes" id="UP000636960"/>
    </source>
</evidence>
<dbReference type="PANTHER" id="PTHR46796">
    <property type="entry name" value="HTH-TYPE TRANSCRIPTIONAL ACTIVATOR RHAS-RELATED"/>
    <property type="match status" value="1"/>
</dbReference>
<dbReference type="SMART" id="SM00342">
    <property type="entry name" value="HTH_ARAC"/>
    <property type="match status" value="1"/>
</dbReference>
<dbReference type="RefSeq" id="WP_203788787.1">
    <property type="nucleotide sequence ID" value="NZ_BOMV01000089.1"/>
</dbReference>
<name>A0A919K7C9_9ACTN</name>
<dbReference type="InterPro" id="IPR050204">
    <property type="entry name" value="AraC_XylS_family_regulators"/>
</dbReference>
<dbReference type="PANTHER" id="PTHR46796:SF12">
    <property type="entry name" value="HTH-TYPE DNA-BINDING TRANSCRIPTIONAL ACTIVATOR EUTR"/>
    <property type="match status" value="1"/>
</dbReference>
<comment type="caution">
    <text evidence="5">The sequence shown here is derived from an EMBL/GenBank/DDBJ whole genome shotgun (WGS) entry which is preliminary data.</text>
</comment>
<dbReference type="EMBL" id="BOMV01000089">
    <property type="protein sequence ID" value="GIF00713.1"/>
    <property type="molecule type" value="Genomic_DNA"/>
</dbReference>
<organism evidence="5 6">
    <name type="scientific">Paractinoplanes rishiriensis</name>
    <dbReference type="NCBI Taxonomy" id="1050105"/>
    <lineage>
        <taxon>Bacteria</taxon>
        <taxon>Bacillati</taxon>
        <taxon>Actinomycetota</taxon>
        <taxon>Actinomycetes</taxon>
        <taxon>Micromonosporales</taxon>
        <taxon>Micromonosporaceae</taxon>
        <taxon>Paractinoplanes</taxon>
    </lineage>
</organism>
<dbReference type="GO" id="GO:0043565">
    <property type="term" value="F:sequence-specific DNA binding"/>
    <property type="evidence" value="ECO:0007669"/>
    <property type="project" value="InterPro"/>
</dbReference>
<gene>
    <name evidence="5" type="ORF">Ari01nite_81770</name>
</gene>